<accession>A0ABU8PDD7</accession>
<dbReference type="PROSITE" id="PS50043">
    <property type="entry name" value="HTH_LUXR_2"/>
    <property type="match status" value="1"/>
</dbReference>
<dbReference type="PANTHER" id="PTHR44688">
    <property type="entry name" value="DNA-BINDING TRANSCRIPTIONAL ACTIVATOR DEVR_DOSR"/>
    <property type="match status" value="1"/>
</dbReference>
<protein>
    <recommendedName>
        <fullName evidence="1">Flagellar transcriptional regulator FtcR</fullName>
    </recommendedName>
</protein>
<organism evidence="8 9">
    <name type="scientific">Ochrobactrum vermis</name>
    <dbReference type="NCBI Taxonomy" id="1827297"/>
    <lineage>
        <taxon>Bacteria</taxon>
        <taxon>Pseudomonadati</taxon>
        <taxon>Pseudomonadota</taxon>
        <taxon>Alphaproteobacteria</taxon>
        <taxon>Hyphomicrobiales</taxon>
        <taxon>Brucellaceae</taxon>
        <taxon>Brucella/Ochrobactrum group</taxon>
        <taxon>Ochrobactrum</taxon>
    </lineage>
</organism>
<dbReference type="EMBL" id="JBBGZH010000001">
    <property type="protein sequence ID" value="MEJ5019428.1"/>
    <property type="molecule type" value="Genomic_DNA"/>
</dbReference>
<dbReference type="Pfam" id="PF00196">
    <property type="entry name" value="GerE"/>
    <property type="match status" value="1"/>
</dbReference>
<reference evidence="8 9" key="1">
    <citation type="submission" date="2023-12" db="EMBL/GenBank/DDBJ databases">
        <title>Gut-associated functions are favored during microbiome assembly across C. elegans life.</title>
        <authorList>
            <person name="Zimmermann J."/>
        </authorList>
    </citation>
    <scope>NUCLEOTIDE SEQUENCE [LARGE SCALE GENOMIC DNA]</scope>
    <source>
        <strain evidence="8 9">MYb71</strain>
    </source>
</reference>
<evidence type="ECO:0000256" key="5">
    <source>
        <dbReference type="PROSITE-ProRule" id="PRU00169"/>
    </source>
</evidence>
<dbReference type="SMART" id="SM00448">
    <property type="entry name" value="REC"/>
    <property type="match status" value="1"/>
</dbReference>
<keyword evidence="2" id="KW-0805">Transcription regulation</keyword>
<keyword evidence="3" id="KW-0238">DNA-binding</keyword>
<proteinExistence type="predicted"/>
<evidence type="ECO:0000313" key="9">
    <source>
        <dbReference type="Proteomes" id="UP001375812"/>
    </source>
</evidence>
<dbReference type="InterPro" id="IPR000792">
    <property type="entry name" value="Tscrpt_reg_LuxR_C"/>
</dbReference>
<dbReference type="SMART" id="SM00421">
    <property type="entry name" value="HTH_LUXR"/>
    <property type="match status" value="1"/>
</dbReference>
<dbReference type="SUPFAM" id="SSF46894">
    <property type="entry name" value="C-terminal effector domain of the bipartite response regulators"/>
    <property type="match status" value="1"/>
</dbReference>
<dbReference type="Gene3D" id="3.40.50.2300">
    <property type="match status" value="1"/>
</dbReference>
<evidence type="ECO:0000256" key="3">
    <source>
        <dbReference type="ARBA" id="ARBA00023125"/>
    </source>
</evidence>
<dbReference type="PROSITE" id="PS00622">
    <property type="entry name" value="HTH_LUXR_1"/>
    <property type="match status" value="1"/>
</dbReference>
<dbReference type="Pfam" id="PF00072">
    <property type="entry name" value="Response_reg"/>
    <property type="match status" value="1"/>
</dbReference>
<gene>
    <name evidence="8" type="ORF">WH297_06705</name>
</gene>
<dbReference type="Gene3D" id="1.10.10.10">
    <property type="entry name" value="Winged helix-like DNA-binding domain superfamily/Winged helix DNA-binding domain"/>
    <property type="match status" value="1"/>
</dbReference>
<dbReference type="Proteomes" id="UP001375812">
    <property type="component" value="Unassembled WGS sequence"/>
</dbReference>
<evidence type="ECO:0000256" key="1">
    <source>
        <dbReference type="ARBA" id="ARBA00015404"/>
    </source>
</evidence>
<dbReference type="InterPro" id="IPR036388">
    <property type="entry name" value="WH-like_DNA-bd_sf"/>
</dbReference>
<dbReference type="InterPro" id="IPR001789">
    <property type="entry name" value="Sig_transdc_resp-reg_receiver"/>
</dbReference>
<feature type="modified residue" description="4-aspartylphosphate" evidence="5">
    <location>
        <position position="54"/>
    </location>
</feature>
<evidence type="ECO:0000256" key="4">
    <source>
        <dbReference type="ARBA" id="ARBA00023163"/>
    </source>
</evidence>
<dbReference type="PROSITE" id="PS50110">
    <property type="entry name" value="RESPONSE_REGULATORY"/>
    <property type="match status" value="1"/>
</dbReference>
<feature type="domain" description="HTH luxR-type" evidence="6">
    <location>
        <begin position="136"/>
        <end position="201"/>
    </location>
</feature>
<dbReference type="RefSeq" id="WP_210201093.1">
    <property type="nucleotide sequence ID" value="NZ_JBBGZH010000001.1"/>
</dbReference>
<evidence type="ECO:0000259" key="6">
    <source>
        <dbReference type="PROSITE" id="PS50043"/>
    </source>
</evidence>
<evidence type="ECO:0000313" key="8">
    <source>
        <dbReference type="EMBL" id="MEJ5019428.1"/>
    </source>
</evidence>
<feature type="domain" description="Response regulatory" evidence="7">
    <location>
        <begin position="5"/>
        <end position="120"/>
    </location>
</feature>
<evidence type="ECO:0000259" key="7">
    <source>
        <dbReference type="PROSITE" id="PS50110"/>
    </source>
</evidence>
<name>A0ABU8PDD7_9HYPH</name>
<sequence>MSNPTIFVIDDDVPLLNALARLLVANGFETRTFSSPHTFLEAHDPEIPGCAVVDMSMPGLNGLELQAALQGSDGLTRPIIFITGRGDIPTTVRAMKGGAVDFLTKPINETALLDAVTTAIEQDNSSRIDRMERSDVANRYLLLTEREREVLSHVVAGRLNKQIAADLGIAEKTIKLHRGRVMSKMKVRSLAELVRLSSQLGLHLPPGR</sequence>
<dbReference type="InterPro" id="IPR011006">
    <property type="entry name" value="CheY-like_superfamily"/>
</dbReference>
<keyword evidence="9" id="KW-1185">Reference proteome</keyword>
<evidence type="ECO:0000256" key="2">
    <source>
        <dbReference type="ARBA" id="ARBA00023015"/>
    </source>
</evidence>
<dbReference type="CDD" id="cd06170">
    <property type="entry name" value="LuxR_C_like"/>
    <property type="match status" value="1"/>
</dbReference>
<comment type="caution">
    <text evidence="8">The sequence shown here is derived from an EMBL/GenBank/DDBJ whole genome shotgun (WGS) entry which is preliminary data.</text>
</comment>
<keyword evidence="5" id="KW-0597">Phosphoprotein</keyword>
<dbReference type="CDD" id="cd17537">
    <property type="entry name" value="REC_FixJ"/>
    <property type="match status" value="1"/>
</dbReference>
<dbReference type="PANTHER" id="PTHR44688:SF16">
    <property type="entry name" value="DNA-BINDING TRANSCRIPTIONAL ACTIVATOR DEVR_DOSR"/>
    <property type="match status" value="1"/>
</dbReference>
<dbReference type="InterPro" id="IPR016032">
    <property type="entry name" value="Sig_transdc_resp-reg_C-effctor"/>
</dbReference>
<dbReference type="PRINTS" id="PR00038">
    <property type="entry name" value="HTHLUXR"/>
</dbReference>
<keyword evidence="4" id="KW-0804">Transcription</keyword>
<dbReference type="SUPFAM" id="SSF52172">
    <property type="entry name" value="CheY-like"/>
    <property type="match status" value="1"/>
</dbReference>